<keyword evidence="3" id="KW-0732">Signal</keyword>
<dbReference type="Pfam" id="PF01075">
    <property type="entry name" value="Glyco_transf_9"/>
    <property type="match status" value="1"/>
</dbReference>
<evidence type="ECO:0000313" key="4">
    <source>
        <dbReference type="EMBL" id="NOT33944.1"/>
    </source>
</evidence>
<dbReference type="EMBL" id="JABFRW010000082">
    <property type="protein sequence ID" value="NOT33944.1"/>
    <property type="molecule type" value="Genomic_DNA"/>
</dbReference>
<accession>A0A849SMW1</accession>
<name>A0A849SMW1_UNCEI</name>
<protein>
    <submittedName>
        <fullName evidence="4">Glycosyltransferase family 9 protein</fullName>
    </submittedName>
</protein>
<dbReference type="CDD" id="cd03789">
    <property type="entry name" value="GT9_LPS_heptosyltransferase"/>
    <property type="match status" value="1"/>
</dbReference>
<comment type="caution">
    <text evidence="4">The sequence shown here is derived from an EMBL/GenBank/DDBJ whole genome shotgun (WGS) entry which is preliminary data.</text>
</comment>
<dbReference type="Gene3D" id="3.40.50.2000">
    <property type="entry name" value="Glycogen Phosphorylase B"/>
    <property type="match status" value="2"/>
</dbReference>
<reference evidence="4 5" key="1">
    <citation type="submission" date="2020-04" db="EMBL/GenBank/DDBJ databases">
        <title>Metagenomic profiling of ammonia- and methane-oxidizing microorganisms in a Dutch drinking water treatment plant.</title>
        <authorList>
            <person name="Poghosyan L."/>
            <person name="Leucker S."/>
        </authorList>
    </citation>
    <scope>NUCLEOTIDE SEQUENCE [LARGE SCALE GENOMIC DNA]</scope>
    <source>
        <strain evidence="4">S-RSF-IL-03</strain>
    </source>
</reference>
<dbReference type="SUPFAM" id="SSF53756">
    <property type="entry name" value="UDP-Glycosyltransferase/glycogen phosphorylase"/>
    <property type="match status" value="1"/>
</dbReference>
<dbReference type="InterPro" id="IPR002201">
    <property type="entry name" value="Glyco_trans_9"/>
</dbReference>
<dbReference type="GO" id="GO:0009244">
    <property type="term" value="P:lipopolysaccharide core region biosynthetic process"/>
    <property type="evidence" value="ECO:0007669"/>
    <property type="project" value="TreeGrafter"/>
</dbReference>
<keyword evidence="1" id="KW-0328">Glycosyltransferase</keyword>
<feature type="signal peptide" evidence="3">
    <location>
        <begin position="1"/>
        <end position="30"/>
    </location>
</feature>
<keyword evidence="2 4" id="KW-0808">Transferase</keyword>
<dbReference type="InterPro" id="IPR051199">
    <property type="entry name" value="LPS_LOS_Heptosyltrfase"/>
</dbReference>
<dbReference type="GO" id="GO:0005829">
    <property type="term" value="C:cytosol"/>
    <property type="evidence" value="ECO:0007669"/>
    <property type="project" value="TreeGrafter"/>
</dbReference>
<dbReference type="GO" id="GO:0008713">
    <property type="term" value="F:ADP-heptose-lipopolysaccharide heptosyltransferase activity"/>
    <property type="evidence" value="ECO:0007669"/>
    <property type="project" value="TreeGrafter"/>
</dbReference>
<organism evidence="4 5">
    <name type="scientific">Eiseniibacteriota bacterium</name>
    <dbReference type="NCBI Taxonomy" id="2212470"/>
    <lineage>
        <taxon>Bacteria</taxon>
        <taxon>Candidatus Eiseniibacteriota</taxon>
    </lineage>
</organism>
<evidence type="ECO:0000256" key="3">
    <source>
        <dbReference type="SAM" id="SignalP"/>
    </source>
</evidence>
<dbReference type="Proteomes" id="UP000580839">
    <property type="component" value="Unassembled WGS sequence"/>
</dbReference>
<gene>
    <name evidence="4" type="ORF">HOP12_07215</name>
</gene>
<sequence>MSRGGAAPRRVLIRLPNWLGDALMARPALAALAAALPAAHRHVVGPGALLELLRGEGVWQSDAALGDPESGPARVREMGPWDAAIVFPPSFSSAWWALRCGARRRVGFRGDARAWLLTEALRRRARGDLHLSREYLQLVASLGAPAVALPPLTVVPQWAAAAHARVGDARVAIVAPGAIYGPAKCWPPESFAEVGRALTARALTVLVCGTAAEADRCAQVAAAIPGAIDLAGRTGLGELTALCARAYAVVCNDSGLGHLAAATGALTISVFGSTSSAWTAPLGPRAHVVQRA</sequence>
<feature type="non-terminal residue" evidence="4">
    <location>
        <position position="292"/>
    </location>
</feature>
<dbReference type="AlphaFoldDB" id="A0A849SMW1"/>
<dbReference type="PANTHER" id="PTHR30160">
    <property type="entry name" value="TETRAACYLDISACCHARIDE 4'-KINASE-RELATED"/>
    <property type="match status" value="1"/>
</dbReference>
<dbReference type="PANTHER" id="PTHR30160:SF7">
    <property type="entry name" value="ADP-HEPTOSE--LPS HEPTOSYLTRANSFERASE 2"/>
    <property type="match status" value="1"/>
</dbReference>
<feature type="chain" id="PRO_5032650410" evidence="3">
    <location>
        <begin position="31"/>
        <end position="292"/>
    </location>
</feature>
<proteinExistence type="predicted"/>
<evidence type="ECO:0000256" key="1">
    <source>
        <dbReference type="ARBA" id="ARBA00022676"/>
    </source>
</evidence>
<evidence type="ECO:0000313" key="5">
    <source>
        <dbReference type="Proteomes" id="UP000580839"/>
    </source>
</evidence>
<evidence type="ECO:0000256" key="2">
    <source>
        <dbReference type="ARBA" id="ARBA00022679"/>
    </source>
</evidence>